<organism evidence="2 3">
    <name type="scientific">Bodo saltans</name>
    <name type="common">Flagellated protozoan</name>
    <dbReference type="NCBI Taxonomy" id="75058"/>
    <lineage>
        <taxon>Eukaryota</taxon>
        <taxon>Discoba</taxon>
        <taxon>Euglenozoa</taxon>
        <taxon>Kinetoplastea</taxon>
        <taxon>Metakinetoplastina</taxon>
        <taxon>Eubodonida</taxon>
        <taxon>Bodonidae</taxon>
        <taxon>Bodo</taxon>
    </lineage>
</organism>
<keyword evidence="1" id="KW-1133">Transmembrane helix</keyword>
<evidence type="ECO:0000313" key="2">
    <source>
        <dbReference type="EMBL" id="CUG92771.1"/>
    </source>
</evidence>
<reference evidence="3" key="1">
    <citation type="submission" date="2015-09" db="EMBL/GenBank/DDBJ databases">
        <authorList>
            <consortium name="Pathogen Informatics"/>
        </authorList>
    </citation>
    <scope>NUCLEOTIDE SEQUENCE [LARGE SCALE GENOMIC DNA]</scope>
    <source>
        <strain evidence="3">Lake Konstanz</strain>
    </source>
</reference>
<keyword evidence="1" id="KW-0472">Membrane</keyword>
<protein>
    <submittedName>
        <fullName evidence="2">Membrane-associated protein, putative</fullName>
    </submittedName>
</protein>
<dbReference type="VEuPathDB" id="TriTrypDB:BSAL_39280"/>
<keyword evidence="3" id="KW-1185">Reference proteome</keyword>
<sequence>MSVSQTHSLPFDGPDDDAGNVCSNSNTYFVLYIVGSLVCLMFVLYCRYREVAPRVMLVPPQQRKTPDFGIPFKLAVHVYSVAMWMLLPSVVFYLLFHVLSTDTFSLQSSCACVLITSLPIIAIIVFLKATSGLLRSTWPTTIRRDVCDVLLPPAPLLTDNRTNSADIEMAAAVKQITFTRGNEPTDAVTGSGRWRMPEKVLVLGCTSHGAVLVDALDKERRGVS</sequence>
<dbReference type="AlphaFoldDB" id="A0A0S4JMP7"/>
<feature type="transmembrane region" description="Helical" evidence="1">
    <location>
        <begin position="104"/>
        <end position="127"/>
    </location>
</feature>
<accession>A0A0S4JMP7</accession>
<dbReference type="EMBL" id="CYKH01002083">
    <property type="protein sequence ID" value="CUG92771.1"/>
    <property type="molecule type" value="Genomic_DNA"/>
</dbReference>
<dbReference type="Proteomes" id="UP000051952">
    <property type="component" value="Unassembled WGS sequence"/>
</dbReference>
<feature type="transmembrane region" description="Helical" evidence="1">
    <location>
        <begin position="29"/>
        <end position="46"/>
    </location>
</feature>
<evidence type="ECO:0000313" key="3">
    <source>
        <dbReference type="Proteomes" id="UP000051952"/>
    </source>
</evidence>
<evidence type="ECO:0000256" key="1">
    <source>
        <dbReference type="SAM" id="Phobius"/>
    </source>
</evidence>
<feature type="transmembrane region" description="Helical" evidence="1">
    <location>
        <begin position="74"/>
        <end position="98"/>
    </location>
</feature>
<gene>
    <name evidence="2" type="ORF">BSAL_39280</name>
</gene>
<name>A0A0S4JMP7_BODSA</name>
<keyword evidence="1" id="KW-0812">Transmembrane</keyword>
<proteinExistence type="predicted"/>